<dbReference type="Pfam" id="PF01940">
    <property type="entry name" value="DUF92"/>
    <property type="match status" value="1"/>
</dbReference>
<evidence type="ECO:0000313" key="8">
    <source>
        <dbReference type="EMBL" id="KAK7721603.1"/>
    </source>
</evidence>
<proteinExistence type="inferred from homology"/>
<evidence type="ECO:0000256" key="1">
    <source>
        <dbReference type="ARBA" id="ARBA00004141"/>
    </source>
</evidence>
<evidence type="ECO:0000313" key="9">
    <source>
        <dbReference type="Proteomes" id="UP001430848"/>
    </source>
</evidence>
<keyword evidence="3 7" id="KW-0812">Transmembrane</keyword>
<dbReference type="InterPro" id="IPR002794">
    <property type="entry name" value="DUF92_TMEM19"/>
</dbReference>
<feature type="transmembrane region" description="Helical" evidence="7">
    <location>
        <begin position="43"/>
        <end position="61"/>
    </location>
</feature>
<accession>A0ABR1NZH7</accession>
<reference evidence="8 9" key="1">
    <citation type="submission" date="2024-02" db="EMBL/GenBank/DDBJ databases">
        <title>De novo assembly and annotation of 12 fungi associated with fruit tree decline syndrome in Ontario, Canada.</title>
        <authorList>
            <person name="Sulman M."/>
            <person name="Ellouze W."/>
            <person name="Ilyukhin E."/>
        </authorList>
    </citation>
    <scope>NUCLEOTIDE SEQUENCE [LARGE SCALE GENOMIC DNA]</scope>
    <source>
        <strain evidence="8 9">M169</strain>
    </source>
</reference>
<feature type="transmembrane region" description="Helical" evidence="7">
    <location>
        <begin position="230"/>
        <end position="252"/>
    </location>
</feature>
<evidence type="ECO:0000256" key="5">
    <source>
        <dbReference type="ARBA" id="ARBA00023136"/>
    </source>
</evidence>
<dbReference type="PANTHER" id="PTHR13353">
    <property type="entry name" value="TRANSMEMBRANE PROTEIN 19"/>
    <property type="match status" value="1"/>
</dbReference>
<evidence type="ECO:0008006" key="10">
    <source>
        <dbReference type="Google" id="ProtNLM"/>
    </source>
</evidence>
<keyword evidence="9" id="KW-1185">Reference proteome</keyword>
<evidence type="ECO:0000256" key="3">
    <source>
        <dbReference type="ARBA" id="ARBA00022692"/>
    </source>
</evidence>
<gene>
    <name evidence="8" type="ORF">SLS63_009509</name>
</gene>
<evidence type="ECO:0000256" key="7">
    <source>
        <dbReference type="SAM" id="Phobius"/>
    </source>
</evidence>
<feature type="compositionally biased region" description="Basic and acidic residues" evidence="6">
    <location>
        <begin position="317"/>
        <end position="337"/>
    </location>
</feature>
<comment type="similarity">
    <text evidence="2">Belongs to the TMEM19 family.</text>
</comment>
<feature type="transmembrane region" description="Helical" evidence="7">
    <location>
        <begin position="353"/>
        <end position="373"/>
    </location>
</feature>
<protein>
    <recommendedName>
        <fullName evidence="10">Integral membrane protein DUF92</fullName>
    </recommendedName>
</protein>
<dbReference type="EMBL" id="JAKNSF020000070">
    <property type="protein sequence ID" value="KAK7721603.1"/>
    <property type="molecule type" value="Genomic_DNA"/>
</dbReference>
<feature type="region of interest" description="Disordered" evidence="6">
    <location>
        <begin position="305"/>
        <end position="337"/>
    </location>
</feature>
<dbReference type="PANTHER" id="PTHR13353:SF5">
    <property type="entry name" value="TRANSMEMBRANE PROTEIN 19"/>
    <property type="match status" value="1"/>
</dbReference>
<evidence type="ECO:0000256" key="2">
    <source>
        <dbReference type="ARBA" id="ARBA00009012"/>
    </source>
</evidence>
<keyword evidence="4 7" id="KW-1133">Transmembrane helix</keyword>
<dbReference type="Proteomes" id="UP001430848">
    <property type="component" value="Unassembled WGS sequence"/>
</dbReference>
<feature type="transmembrane region" description="Helical" evidence="7">
    <location>
        <begin position="182"/>
        <end position="205"/>
    </location>
</feature>
<comment type="caution">
    <text evidence="8">The sequence shown here is derived from an EMBL/GenBank/DDBJ whole genome shotgun (WGS) entry which is preliminary data.</text>
</comment>
<name>A0ABR1NZH7_DIAER</name>
<evidence type="ECO:0000256" key="6">
    <source>
        <dbReference type="SAM" id="MobiDB-lite"/>
    </source>
</evidence>
<organism evidence="8 9">
    <name type="scientific">Diaporthe eres</name>
    <name type="common">Phomopsis oblonga</name>
    <dbReference type="NCBI Taxonomy" id="83184"/>
    <lineage>
        <taxon>Eukaryota</taxon>
        <taxon>Fungi</taxon>
        <taxon>Dikarya</taxon>
        <taxon>Ascomycota</taxon>
        <taxon>Pezizomycotina</taxon>
        <taxon>Sordariomycetes</taxon>
        <taxon>Sordariomycetidae</taxon>
        <taxon>Diaporthales</taxon>
        <taxon>Diaporthaceae</taxon>
        <taxon>Diaporthe</taxon>
        <taxon>Diaporthe eres species complex</taxon>
    </lineage>
</organism>
<sequence length="383" mass="40662">MKPLIAVPALGLMIFRAYSKKSLTTGGLIAAALTGIAHAVHPWNLPFALLCVFFLAGTRVTHVKEDVKAKLTMASKGTSGGEGPRNHIQVLANSAVASILSILHAYQLRQRAASVTQQEAIPEGSFCFAWGGDILVIGIIANYAAVAADTFSSELGILAKGPPRLITSPTFRKVPPGTNGGVTLTGLGAGLLGSMIIVVTSMLFVPFCNESTAGKLGGGQPWTLPQRNTLMFALTLWGALGSVLDSVLGAVLQRSVRDVRSGRIVEGEGGERVLISSPARKSEHNLKRAEVKAAVLSGEGKRAVEKTGSSAVDDAEGVDRYDPKDKHRKSSFGDERPSRVVESGWDILDNNDVNFLMAFSMSLGSMIIASWYWGLPLQDILKL</sequence>
<evidence type="ECO:0000256" key="4">
    <source>
        <dbReference type="ARBA" id="ARBA00022989"/>
    </source>
</evidence>
<keyword evidence="5 7" id="KW-0472">Membrane</keyword>
<comment type="subcellular location">
    <subcellularLocation>
        <location evidence="1">Membrane</location>
        <topology evidence="1">Multi-pass membrane protein</topology>
    </subcellularLocation>
</comment>